<organism evidence="1 2">
    <name type="scientific">Flagellimonas sediminis</name>
    <dbReference type="NCBI Taxonomy" id="2696468"/>
    <lineage>
        <taxon>Bacteria</taxon>
        <taxon>Pseudomonadati</taxon>
        <taxon>Bacteroidota</taxon>
        <taxon>Flavobacteriia</taxon>
        <taxon>Flavobacteriales</taxon>
        <taxon>Flavobacteriaceae</taxon>
        <taxon>Flagellimonas</taxon>
    </lineage>
</organism>
<sequence length="110" mass="12599">MEISYKTNKLEKQLTNSRELAKTFGQLARKINQRLGELKSAETLAIMRLIPAARCHELSGSNKGELAVDVSPNYRMIFQPNHDPLPKKEDGGLHWESITRIQINLIEDYH</sequence>
<evidence type="ECO:0000313" key="1">
    <source>
        <dbReference type="EMBL" id="NDV42060.1"/>
    </source>
</evidence>
<dbReference type="RefSeq" id="WP_163632466.1">
    <property type="nucleotide sequence ID" value="NZ_JAAAMI010000001.1"/>
</dbReference>
<reference evidence="1 2" key="1">
    <citation type="submission" date="2020-01" db="EMBL/GenBank/DDBJ databases">
        <title>Muricauda sediminis sp.nov. 40Bstr401.</title>
        <authorList>
            <person name="Xue Z."/>
            <person name="Zhu S."/>
            <person name="Ren N."/>
            <person name="Chen T."/>
            <person name="Chen X."/>
            <person name="Chen J."/>
            <person name="Yang J."/>
        </authorList>
    </citation>
    <scope>NUCLEOTIDE SEQUENCE [LARGE SCALE GENOMIC DNA]</scope>
    <source>
        <strain evidence="1 2">40Bstr401</strain>
    </source>
</reference>
<gene>
    <name evidence="1" type="ORF">GTK07_01870</name>
</gene>
<dbReference type="AlphaFoldDB" id="A0A6I5KYM4"/>
<dbReference type="InterPro" id="IPR035093">
    <property type="entry name" value="RelE/ParE_toxin_dom_sf"/>
</dbReference>
<accession>A0A6I5KYM4</accession>
<keyword evidence="2" id="KW-1185">Reference proteome</keyword>
<proteinExistence type="predicted"/>
<dbReference type="EMBL" id="JAAAMI010000001">
    <property type="protein sequence ID" value="NDV42060.1"/>
    <property type="molecule type" value="Genomic_DNA"/>
</dbReference>
<dbReference type="Gene3D" id="3.30.2310.20">
    <property type="entry name" value="RelE-like"/>
    <property type="match status" value="1"/>
</dbReference>
<comment type="caution">
    <text evidence="1">The sequence shown here is derived from an EMBL/GenBank/DDBJ whole genome shotgun (WGS) entry which is preliminary data.</text>
</comment>
<evidence type="ECO:0000313" key="2">
    <source>
        <dbReference type="Proteomes" id="UP000468707"/>
    </source>
</evidence>
<dbReference type="Proteomes" id="UP000468707">
    <property type="component" value="Unassembled WGS sequence"/>
</dbReference>
<name>A0A6I5KYM4_9FLAO</name>
<protein>
    <submittedName>
        <fullName evidence="1">Killer suppression protein HigA</fullName>
    </submittedName>
</protein>
<dbReference type="SUPFAM" id="SSF143011">
    <property type="entry name" value="RelE-like"/>
    <property type="match status" value="1"/>
</dbReference>